<dbReference type="GO" id="GO:0006089">
    <property type="term" value="P:lactate metabolic process"/>
    <property type="evidence" value="ECO:0007669"/>
    <property type="project" value="InterPro"/>
</dbReference>
<evidence type="ECO:0000256" key="2">
    <source>
        <dbReference type="ARBA" id="ARBA00022485"/>
    </source>
</evidence>
<keyword evidence="11" id="KW-1185">Reference proteome</keyword>
<evidence type="ECO:0000256" key="4">
    <source>
        <dbReference type="ARBA" id="ARBA00022737"/>
    </source>
</evidence>
<keyword evidence="6" id="KW-0408">Iron</keyword>
<dbReference type="AlphaFoldDB" id="A0A7W4WCM5"/>
<gene>
    <name evidence="10" type="ORF">FHS09_002101</name>
</gene>
<protein>
    <submittedName>
        <fullName evidence="10">L-lactate dehydrogenase complex protein LldF</fullName>
    </submittedName>
</protein>
<evidence type="ECO:0000256" key="3">
    <source>
        <dbReference type="ARBA" id="ARBA00022723"/>
    </source>
</evidence>
<evidence type="ECO:0000256" key="6">
    <source>
        <dbReference type="ARBA" id="ARBA00023004"/>
    </source>
</evidence>
<dbReference type="Pfam" id="PF11870">
    <property type="entry name" value="LutB_C"/>
    <property type="match status" value="1"/>
</dbReference>
<keyword evidence="2" id="KW-0004">4Fe-4S</keyword>
<dbReference type="PANTHER" id="PTHR47153:SF2">
    <property type="entry name" value="LACTATE UTILIZATION PROTEIN B"/>
    <property type="match status" value="1"/>
</dbReference>
<dbReference type="GO" id="GO:0051539">
    <property type="term" value="F:4 iron, 4 sulfur cluster binding"/>
    <property type="evidence" value="ECO:0007669"/>
    <property type="project" value="UniProtKB-KW"/>
</dbReference>
<keyword evidence="3" id="KW-0479">Metal-binding</keyword>
<comment type="caution">
    <text evidence="10">The sequence shown here is derived from an EMBL/GenBank/DDBJ whole genome shotgun (WGS) entry which is preliminary data.</text>
</comment>
<keyword evidence="4" id="KW-0677">Repeat</keyword>
<sequence>MSSVQPYVPNKDFIYRAADALADSHLQQALAKAGRGFVDKRSAAVTRVPNFEAMRDRARAVRQKALQDLDIYLLHFEKKVTEAGGQVHWAETPAQMREIVLQLCARHSATRVTKGKSMVGEEVYLNEALEKAGITPFETDLGEYILQLAKEPPSHIVAPALHKTRAQIQDLFLHHHALGERDLSAVEAIVDEARQVIRDRFLRADIGITGANLLIAETGTVAIATNEGNGDLTATLPRAHIVTTTIDRVVPTWEDASAILRVLARSATGQQTTTYTSFFTGARGDTDKDGPEAFHVVLLDNRRSQLLGSEYQEMLHCIRCGACMNHCPVYQAVGGHTYDSVYPGPMGAVLTPLLRHRDGDYQLPNASTFCGRCESVCPVKIPLPDLMRKLRNREQQEARFKGAGYWITKVFCALAASPRLYRALTSIGTKLAAALGARRGRFSKLPLLGGWTAHRDFPAPQGGSFQSQWRRNGKAQPPVGACPAGD</sequence>
<dbReference type="NCBIfam" id="TIGR00273">
    <property type="entry name" value="LutB/LldF family L-lactate oxidation iron-sulfur protein"/>
    <property type="match status" value="1"/>
</dbReference>
<dbReference type="InterPro" id="IPR003741">
    <property type="entry name" value="LUD_dom"/>
</dbReference>
<dbReference type="Gene3D" id="1.10.1060.10">
    <property type="entry name" value="Alpha-helical ferredoxin"/>
    <property type="match status" value="1"/>
</dbReference>
<dbReference type="Proteomes" id="UP000535937">
    <property type="component" value="Unassembled WGS sequence"/>
</dbReference>
<dbReference type="InterPro" id="IPR017900">
    <property type="entry name" value="4Fe4S_Fe_S_CS"/>
</dbReference>
<dbReference type="SUPFAM" id="SSF46548">
    <property type="entry name" value="alpha-helical ferredoxin"/>
    <property type="match status" value="1"/>
</dbReference>
<organism evidence="10 11">
    <name type="scientific">Microbulbifer rhizosphaerae</name>
    <dbReference type="NCBI Taxonomy" id="1562603"/>
    <lineage>
        <taxon>Bacteria</taxon>
        <taxon>Pseudomonadati</taxon>
        <taxon>Pseudomonadota</taxon>
        <taxon>Gammaproteobacteria</taxon>
        <taxon>Cellvibrionales</taxon>
        <taxon>Microbulbiferaceae</taxon>
        <taxon>Microbulbifer</taxon>
    </lineage>
</organism>
<dbReference type="Pfam" id="PF13183">
    <property type="entry name" value="Fer4_8"/>
    <property type="match status" value="1"/>
</dbReference>
<feature type="region of interest" description="Disordered" evidence="8">
    <location>
        <begin position="461"/>
        <end position="486"/>
    </location>
</feature>
<evidence type="ECO:0000256" key="8">
    <source>
        <dbReference type="SAM" id="MobiDB-lite"/>
    </source>
</evidence>
<evidence type="ECO:0000313" key="10">
    <source>
        <dbReference type="EMBL" id="MBB3061268.1"/>
    </source>
</evidence>
<dbReference type="InterPro" id="IPR004452">
    <property type="entry name" value="LutB/LldF"/>
</dbReference>
<dbReference type="GO" id="GO:0046872">
    <property type="term" value="F:metal ion binding"/>
    <property type="evidence" value="ECO:0007669"/>
    <property type="project" value="UniProtKB-KW"/>
</dbReference>
<keyword evidence="5" id="KW-0249">Electron transport</keyword>
<evidence type="ECO:0000256" key="1">
    <source>
        <dbReference type="ARBA" id="ARBA00022448"/>
    </source>
</evidence>
<evidence type="ECO:0000256" key="7">
    <source>
        <dbReference type="ARBA" id="ARBA00023014"/>
    </source>
</evidence>
<keyword evidence="1" id="KW-0813">Transport</keyword>
<dbReference type="InterPro" id="IPR024185">
    <property type="entry name" value="FTHF_cligase-like_sf"/>
</dbReference>
<evidence type="ECO:0000259" key="9">
    <source>
        <dbReference type="PROSITE" id="PS51379"/>
    </source>
</evidence>
<proteinExistence type="predicted"/>
<dbReference type="Pfam" id="PF02589">
    <property type="entry name" value="LUD_dom"/>
    <property type="match status" value="1"/>
</dbReference>
<name>A0A7W4WCM5_9GAMM</name>
<dbReference type="EMBL" id="JACHWZ010000008">
    <property type="protein sequence ID" value="MBB3061268.1"/>
    <property type="molecule type" value="Genomic_DNA"/>
</dbReference>
<dbReference type="InterPro" id="IPR024569">
    <property type="entry name" value="LutB_C"/>
</dbReference>
<dbReference type="InterPro" id="IPR037171">
    <property type="entry name" value="NagB/RpiA_transferase-like"/>
</dbReference>
<feature type="domain" description="4Fe-4S ferredoxin-type" evidence="9">
    <location>
        <begin position="308"/>
        <end position="338"/>
    </location>
</feature>
<evidence type="ECO:0000313" key="11">
    <source>
        <dbReference type="Proteomes" id="UP000535937"/>
    </source>
</evidence>
<dbReference type="PANTHER" id="PTHR47153">
    <property type="entry name" value="LACTATE UTILIZATION PROTEIN B"/>
    <property type="match status" value="1"/>
</dbReference>
<reference evidence="10 11" key="1">
    <citation type="submission" date="2020-08" db="EMBL/GenBank/DDBJ databases">
        <title>Genomic Encyclopedia of Type Strains, Phase III (KMG-III): the genomes of soil and plant-associated and newly described type strains.</title>
        <authorList>
            <person name="Whitman W."/>
        </authorList>
    </citation>
    <scope>NUCLEOTIDE SEQUENCE [LARGE SCALE GENOMIC DNA]</scope>
    <source>
        <strain evidence="10 11">CECT 8799</strain>
    </source>
</reference>
<dbReference type="PROSITE" id="PS51379">
    <property type="entry name" value="4FE4S_FER_2"/>
    <property type="match status" value="1"/>
</dbReference>
<dbReference type="PROSITE" id="PS00198">
    <property type="entry name" value="4FE4S_FER_1"/>
    <property type="match status" value="1"/>
</dbReference>
<dbReference type="RefSeq" id="WP_183459485.1">
    <property type="nucleotide sequence ID" value="NZ_JACHWZ010000008.1"/>
</dbReference>
<keyword evidence="7" id="KW-0411">Iron-sulfur</keyword>
<dbReference type="Gene3D" id="3.40.50.10420">
    <property type="entry name" value="NagB/RpiA/CoA transferase-like"/>
    <property type="match status" value="1"/>
</dbReference>
<accession>A0A7W4WCM5</accession>
<evidence type="ECO:0000256" key="5">
    <source>
        <dbReference type="ARBA" id="ARBA00022982"/>
    </source>
</evidence>
<dbReference type="InterPro" id="IPR009051">
    <property type="entry name" value="Helical_ferredxn"/>
</dbReference>
<dbReference type="InterPro" id="IPR017896">
    <property type="entry name" value="4Fe4S_Fe-S-bd"/>
</dbReference>
<dbReference type="SUPFAM" id="SSF100950">
    <property type="entry name" value="NagB/RpiA/CoA transferase-like"/>
    <property type="match status" value="1"/>
</dbReference>